<comment type="caution">
    <text evidence="1">The sequence shown here is derived from an EMBL/GenBank/DDBJ whole genome shotgun (WGS) entry which is preliminary data.</text>
</comment>
<name>A0A4Z0XWL7_9FIRM</name>
<dbReference type="RefSeq" id="WP_135660448.1">
    <property type="nucleotide sequence ID" value="NZ_JAJUFJ010000009.1"/>
</dbReference>
<proteinExistence type="predicted"/>
<dbReference type="OrthoDB" id="1851986at2"/>
<dbReference type="EMBL" id="SRMQ01000010">
    <property type="protein sequence ID" value="TGJ75839.1"/>
    <property type="molecule type" value="Genomic_DNA"/>
</dbReference>
<dbReference type="Proteomes" id="UP000297714">
    <property type="component" value="Unassembled WGS sequence"/>
</dbReference>
<accession>A0A4Z0XWL7</accession>
<gene>
    <name evidence="1" type="ORF">CAGA_20460</name>
</gene>
<evidence type="ECO:0000313" key="2">
    <source>
        <dbReference type="Proteomes" id="UP000297714"/>
    </source>
</evidence>
<sequence>MNITKDEQEILLEMKRAKRYPIVRLELHNSEELELVSIALNYVRITDPQDSMETVKQRGTALQSLMEKGLVFIDYTVRVWVSGDYDVYYKSKIYELLCHTVMEGAQRPGAVFNLPYMRKGYASLTSKGERLAAQIE</sequence>
<reference evidence="1 2" key="1">
    <citation type="submission" date="2019-04" db="EMBL/GenBank/DDBJ databases">
        <authorList>
            <person name="Poehlein A."/>
            <person name="Bengelsdorf F.R."/>
            <person name="Duerre P."/>
            <person name="Daniel R."/>
        </authorList>
    </citation>
    <scope>NUCLEOTIDE SEQUENCE [LARGE SCALE GENOMIC DNA]</scope>
    <source>
        <strain evidence="1 2">BS-1</strain>
    </source>
</reference>
<protein>
    <submittedName>
        <fullName evidence="1">Uncharacterized protein</fullName>
    </submittedName>
</protein>
<dbReference type="AlphaFoldDB" id="A0A4Z0XWL7"/>
<keyword evidence="2" id="KW-1185">Reference proteome</keyword>
<organism evidence="1 2">
    <name type="scientific">Caproiciproducens galactitolivorans</name>
    <dbReference type="NCBI Taxonomy" id="642589"/>
    <lineage>
        <taxon>Bacteria</taxon>
        <taxon>Bacillati</taxon>
        <taxon>Bacillota</taxon>
        <taxon>Clostridia</taxon>
        <taxon>Eubacteriales</taxon>
        <taxon>Acutalibacteraceae</taxon>
        <taxon>Caproiciproducens</taxon>
    </lineage>
</organism>
<evidence type="ECO:0000313" key="1">
    <source>
        <dbReference type="EMBL" id="TGJ75839.1"/>
    </source>
</evidence>